<proteinExistence type="predicted"/>
<evidence type="ECO:0000313" key="3">
    <source>
        <dbReference type="Proteomes" id="UP001208570"/>
    </source>
</evidence>
<sequence length="278" mass="30451">MEKLPGSRITDLDFDEDIMKDAIAEVSSASAAGPDGYPAILHQNRCHTLAQRLCLIWRKSMNQGTFSHLKSAIIIPIRKVGSKGLQKQHRPVALTSHVTQLKQLGIAGKHGRWLCSFLTRRTQSVVVNGIQSEPTDVLSRVPQGSVLGLLLFLILIGDIDKSVISSFLSSFADGMQIGKGIASKEDAIELQRDFSAVYQWAIDNNMQFNFGKISKAAPTVVQKQAYVDCTKRQLDTFLATVPDEPQILGYTAPPRAETNSLPDMVQIADALHRQEGGA</sequence>
<dbReference type="Pfam" id="PF00078">
    <property type="entry name" value="RVT_1"/>
    <property type="match status" value="1"/>
</dbReference>
<accession>A0AAD9K2P8</accession>
<name>A0AAD9K2P8_9ANNE</name>
<evidence type="ECO:0000313" key="2">
    <source>
        <dbReference type="EMBL" id="KAK2163667.1"/>
    </source>
</evidence>
<feature type="domain" description="Reverse transcriptase" evidence="1">
    <location>
        <begin position="95"/>
        <end position="250"/>
    </location>
</feature>
<comment type="caution">
    <text evidence="2">The sequence shown here is derived from an EMBL/GenBank/DDBJ whole genome shotgun (WGS) entry which is preliminary data.</text>
</comment>
<gene>
    <name evidence="2" type="ORF">LSH36_75g02042</name>
</gene>
<dbReference type="Proteomes" id="UP001208570">
    <property type="component" value="Unassembled WGS sequence"/>
</dbReference>
<evidence type="ECO:0000259" key="1">
    <source>
        <dbReference type="Pfam" id="PF00078"/>
    </source>
</evidence>
<organism evidence="2 3">
    <name type="scientific">Paralvinella palmiformis</name>
    <dbReference type="NCBI Taxonomy" id="53620"/>
    <lineage>
        <taxon>Eukaryota</taxon>
        <taxon>Metazoa</taxon>
        <taxon>Spiralia</taxon>
        <taxon>Lophotrochozoa</taxon>
        <taxon>Annelida</taxon>
        <taxon>Polychaeta</taxon>
        <taxon>Sedentaria</taxon>
        <taxon>Canalipalpata</taxon>
        <taxon>Terebellida</taxon>
        <taxon>Terebelliformia</taxon>
        <taxon>Alvinellidae</taxon>
        <taxon>Paralvinella</taxon>
    </lineage>
</organism>
<dbReference type="InterPro" id="IPR000477">
    <property type="entry name" value="RT_dom"/>
</dbReference>
<dbReference type="AlphaFoldDB" id="A0AAD9K2P8"/>
<keyword evidence="3" id="KW-1185">Reference proteome</keyword>
<protein>
    <recommendedName>
        <fullName evidence="1">Reverse transcriptase domain-containing protein</fullName>
    </recommendedName>
</protein>
<dbReference type="EMBL" id="JAODUP010000075">
    <property type="protein sequence ID" value="KAK2163667.1"/>
    <property type="molecule type" value="Genomic_DNA"/>
</dbReference>
<dbReference type="PANTHER" id="PTHR33332">
    <property type="entry name" value="REVERSE TRANSCRIPTASE DOMAIN-CONTAINING PROTEIN"/>
    <property type="match status" value="1"/>
</dbReference>
<reference evidence="2" key="1">
    <citation type="journal article" date="2023" name="Mol. Biol. Evol.">
        <title>Third-Generation Sequencing Reveals the Adaptive Role of the Epigenome in Three Deep-Sea Polychaetes.</title>
        <authorList>
            <person name="Perez M."/>
            <person name="Aroh O."/>
            <person name="Sun Y."/>
            <person name="Lan Y."/>
            <person name="Juniper S.K."/>
            <person name="Young C.R."/>
            <person name="Angers B."/>
            <person name="Qian P.Y."/>
        </authorList>
    </citation>
    <scope>NUCLEOTIDE SEQUENCE</scope>
    <source>
        <strain evidence="2">P08H-3</strain>
    </source>
</reference>